<evidence type="ECO:0000256" key="1">
    <source>
        <dbReference type="ARBA" id="ARBA00000677"/>
    </source>
</evidence>
<dbReference type="InterPro" id="IPR019533">
    <property type="entry name" value="Peptidase_S26"/>
</dbReference>
<evidence type="ECO:0000256" key="6">
    <source>
        <dbReference type="ARBA" id="ARBA00022801"/>
    </source>
</evidence>
<proteinExistence type="inferred from homology"/>
<evidence type="ECO:0000313" key="11">
    <source>
        <dbReference type="Proteomes" id="UP001519921"/>
    </source>
</evidence>
<keyword evidence="5 7" id="KW-0645">Protease</keyword>
<dbReference type="InterPro" id="IPR019757">
    <property type="entry name" value="Pept_S26A_signal_pept_1_Lys-AS"/>
</dbReference>
<dbReference type="Proteomes" id="UP001519921">
    <property type="component" value="Unassembled WGS sequence"/>
</dbReference>
<organism evidence="10 11">
    <name type="scientific">Clostridium weizhouense</name>
    <dbReference type="NCBI Taxonomy" id="2859781"/>
    <lineage>
        <taxon>Bacteria</taxon>
        <taxon>Bacillati</taxon>
        <taxon>Bacillota</taxon>
        <taxon>Clostridia</taxon>
        <taxon>Eubacteriales</taxon>
        <taxon>Clostridiaceae</taxon>
        <taxon>Clostridium</taxon>
    </lineage>
</organism>
<keyword evidence="6 7" id="KW-0378">Hydrolase</keyword>
<dbReference type="PROSITE" id="PS00501">
    <property type="entry name" value="SPASE_I_1"/>
    <property type="match status" value="1"/>
</dbReference>
<reference evidence="10 11" key="1">
    <citation type="submission" date="2021-07" db="EMBL/GenBank/DDBJ databases">
        <title>Clostridium weizhouense sp. nov., an anaerobic bacterium isolated from activated sludge of Petroleum wastewater.</title>
        <authorList>
            <person name="Li Q."/>
        </authorList>
    </citation>
    <scope>NUCLEOTIDE SEQUENCE [LARGE SCALE GENOMIC DNA]</scope>
    <source>
        <strain evidence="10 11">YB-6</strain>
    </source>
</reference>
<dbReference type="GO" id="GO:0009003">
    <property type="term" value="F:signal peptidase activity"/>
    <property type="evidence" value="ECO:0007669"/>
    <property type="project" value="UniProtKB-EC"/>
</dbReference>
<evidence type="ECO:0000259" key="9">
    <source>
        <dbReference type="Pfam" id="PF10502"/>
    </source>
</evidence>
<keyword evidence="7" id="KW-1133">Transmembrane helix</keyword>
<comment type="similarity">
    <text evidence="3 8">Belongs to the peptidase S26 family.</text>
</comment>
<evidence type="ECO:0000256" key="4">
    <source>
        <dbReference type="ARBA" id="ARBA00013208"/>
    </source>
</evidence>
<dbReference type="InterPro" id="IPR000223">
    <property type="entry name" value="Pept_S26A_signal_pept_1"/>
</dbReference>
<dbReference type="PANTHER" id="PTHR43390:SF1">
    <property type="entry name" value="CHLOROPLAST PROCESSING PEPTIDASE"/>
    <property type="match status" value="1"/>
</dbReference>
<dbReference type="InterPro" id="IPR019758">
    <property type="entry name" value="Pept_S26A_signal_pept_1_CS"/>
</dbReference>
<evidence type="ECO:0000256" key="7">
    <source>
        <dbReference type="RuleBase" id="RU003993"/>
    </source>
</evidence>
<keyword evidence="7" id="KW-0472">Membrane</keyword>
<dbReference type="PANTHER" id="PTHR43390">
    <property type="entry name" value="SIGNAL PEPTIDASE I"/>
    <property type="match status" value="1"/>
</dbReference>
<dbReference type="InterPro" id="IPR019756">
    <property type="entry name" value="Pept_S26A_signal_pept_1_Ser-AS"/>
</dbReference>
<evidence type="ECO:0000256" key="3">
    <source>
        <dbReference type="ARBA" id="ARBA00009370"/>
    </source>
</evidence>
<dbReference type="PRINTS" id="PR00727">
    <property type="entry name" value="LEADERPTASE"/>
</dbReference>
<dbReference type="EC" id="3.4.21.89" evidence="4 7"/>
<evidence type="ECO:0000256" key="5">
    <source>
        <dbReference type="ARBA" id="ARBA00022670"/>
    </source>
</evidence>
<feature type="domain" description="Peptidase S26" evidence="9">
    <location>
        <begin position="11"/>
        <end position="166"/>
    </location>
</feature>
<protein>
    <recommendedName>
        <fullName evidence="4 7">Signal peptidase I</fullName>
        <ecNumber evidence="4 7">3.4.21.89</ecNumber>
    </recommendedName>
</protein>
<dbReference type="NCBIfam" id="TIGR02227">
    <property type="entry name" value="sigpep_I_bact"/>
    <property type="match status" value="1"/>
</dbReference>
<dbReference type="Pfam" id="PF10502">
    <property type="entry name" value="Peptidase_S26"/>
    <property type="match status" value="1"/>
</dbReference>
<comment type="subcellular location">
    <subcellularLocation>
        <location evidence="2">Cell membrane</location>
        <topology evidence="2">Single-pass type II membrane protein</topology>
    </subcellularLocation>
    <subcellularLocation>
        <location evidence="8">Membrane</location>
        <topology evidence="8">Single-pass type II membrane protein</topology>
    </subcellularLocation>
</comment>
<comment type="catalytic activity">
    <reaction evidence="1 7">
        <text>Cleavage of hydrophobic, N-terminal signal or leader sequences from secreted and periplasmic proteins.</text>
        <dbReference type="EC" id="3.4.21.89"/>
    </reaction>
</comment>
<dbReference type="EMBL" id="JAHXPT010000006">
    <property type="protein sequence ID" value="MBW6410217.1"/>
    <property type="molecule type" value="Genomic_DNA"/>
</dbReference>
<accession>A0ABS7ANK4</accession>
<dbReference type="CDD" id="cd06530">
    <property type="entry name" value="S26_SPase_I"/>
    <property type="match status" value="1"/>
</dbReference>
<gene>
    <name evidence="10" type="primary">lepB</name>
    <name evidence="10" type="ORF">KYD98_08930</name>
</gene>
<dbReference type="SUPFAM" id="SSF51306">
    <property type="entry name" value="LexA/Signal peptidase"/>
    <property type="match status" value="1"/>
</dbReference>
<dbReference type="RefSeq" id="WP_219779351.1">
    <property type="nucleotide sequence ID" value="NZ_JAHXPT010000006.1"/>
</dbReference>
<evidence type="ECO:0000313" key="10">
    <source>
        <dbReference type="EMBL" id="MBW6410217.1"/>
    </source>
</evidence>
<evidence type="ECO:0000256" key="2">
    <source>
        <dbReference type="ARBA" id="ARBA00004401"/>
    </source>
</evidence>
<dbReference type="Gene3D" id="2.10.109.10">
    <property type="entry name" value="Umud Fragment, subunit A"/>
    <property type="match status" value="1"/>
</dbReference>
<feature type="transmembrane region" description="Helical" evidence="7">
    <location>
        <begin position="17"/>
        <end position="37"/>
    </location>
</feature>
<keyword evidence="7" id="KW-0812">Transmembrane</keyword>
<name>A0ABS7ANK4_9CLOT</name>
<dbReference type="PROSITE" id="PS00761">
    <property type="entry name" value="SPASE_I_3"/>
    <property type="match status" value="1"/>
</dbReference>
<sequence length="176" mass="20210">MEDTNNKKGIIREWGPTILAAVIIGLSLWKFVIYSVWITSGSMIPTLEVKDRLIATRVHNPHNLKRGDIIIFQSDELEATLIKRLIGLPGDHIEIENGVVTLNGEVLDESYVKNNDYSKVGNGVFDVPEDKYFFLGDNRPRSEDSRYWENPYIDAEKIEGKAKVKIYPFSEFKMYK</sequence>
<keyword evidence="11" id="KW-1185">Reference proteome</keyword>
<dbReference type="InterPro" id="IPR036286">
    <property type="entry name" value="LexA/Signal_pep-like_sf"/>
</dbReference>
<evidence type="ECO:0000256" key="8">
    <source>
        <dbReference type="RuleBase" id="RU362042"/>
    </source>
</evidence>
<dbReference type="PROSITE" id="PS00760">
    <property type="entry name" value="SPASE_I_2"/>
    <property type="match status" value="1"/>
</dbReference>
<comment type="caution">
    <text evidence="10">The sequence shown here is derived from an EMBL/GenBank/DDBJ whole genome shotgun (WGS) entry which is preliminary data.</text>
</comment>